<evidence type="ECO:0000256" key="1">
    <source>
        <dbReference type="ARBA" id="ARBA00022801"/>
    </source>
</evidence>
<keyword evidence="1 4" id="KW-0378">Hydrolase</keyword>
<protein>
    <submittedName>
        <fullName evidence="4">Ribonucleoside hydrolase</fullName>
    </submittedName>
</protein>
<gene>
    <name evidence="4" type="primary">rihB</name>
    <name evidence="4" type="ORF">GP475_00525</name>
</gene>
<dbReference type="PROSITE" id="PS01247">
    <property type="entry name" value="IUNH"/>
    <property type="match status" value="1"/>
</dbReference>
<dbReference type="InterPro" id="IPR001910">
    <property type="entry name" value="Inosine/uridine_hydrolase_dom"/>
</dbReference>
<keyword evidence="2" id="KW-0326">Glycosidase</keyword>
<dbReference type="RefSeq" id="WP_187974737.1">
    <property type="nucleotide sequence ID" value="NZ_CP046884.1"/>
</dbReference>
<keyword evidence="5" id="KW-1185">Reference proteome</keyword>
<dbReference type="GO" id="GO:0045437">
    <property type="term" value="F:uridine nucleosidase activity"/>
    <property type="evidence" value="ECO:0007669"/>
    <property type="project" value="UniProtKB-ARBA"/>
</dbReference>
<dbReference type="KEGG" id="cpoy:GP475_00525"/>
<dbReference type="InterPro" id="IPR023186">
    <property type="entry name" value="IUNH"/>
</dbReference>
<name>A0A7H0SL57_9CORY</name>
<dbReference type="GO" id="GO:0008477">
    <property type="term" value="F:purine nucleosidase activity"/>
    <property type="evidence" value="ECO:0007669"/>
    <property type="project" value="TreeGrafter"/>
</dbReference>
<accession>A0A7H0SL57</accession>
<dbReference type="GO" id="GO:0005829">
    <property type="term" value="C:cytosol"/>
    <property type="evidence" value="ECO:0007669"/>
    <property type="project" value="TreeGrafter"/>
</dbReference>
<proteinExistence type="predicted"/>
<feature type="domain" description="Inosine/uridine-preferring nucleoside hydrolase" evidence="3">
    <location>
        <begin position="7"/>
        <end position="304"/>
    </location>
</feature>
<reference evidence="4 5" key="1">
    <citation type="submission" date="2019-12" db="EMBL/GenBank/DDBJ databases">
        <title>Corynebacterium sp. nov., isolated from feces of the Anser Albifrons in China.</title>
        <authorList>
            <person name="Liu Q."/>
        </authorList>
    </citation>
    <scope>NUCLEOTIDE SEQUENCE [LARGE SCALE GENOMIC DNA]</scope>
    <source>
        <strain evidence="4 5">4H37-19</strain>
    </source>
</reference>
<sequence>MSNKKKIILDCDPGHDDAVALILAHGNPTIDLVAITTIGGNAFLGKVTKNALGIMAKAGIKDVPIAAGCTRPLLREVEEAGDVHGETGLDGVDLPEPEVELDLRHGVDLIIDTIMGSEPGSITLVPTGPLTNIAMAVRKEPAIAERVKEVVLMGGGIHEGNWSAVAEFNIKTDPEAAQIVFDAPWEVTMVGLDVTHQALATEEISARIQNIGTPLSEFVLGLLSFFRKAYKDNQGFDHPPVHDPVAVARVIDPSIVGTVRAPISVECQGSSTLGMTVVDLRPGCTPENCHTQAAQTLDTERFWDLVIDAIQRAG</sequence>
<organism evidence="4 5">
    <name type="scientific">Corynebacterium poyangense</name>
    <dbReference type="NCBI Taxonomy" id="2684405"/>
    <lineage>
        <taxon>Bacteria</taxon>
        <taxon>Bacillati</taxon>
        <taxon>Actinomycetota</taxon>
        <taxon>Actinomycetes</taxon>
        <taxon>Mycobacteriales</taxon>
        <taxon>Corynebacteriaceae</taxon>
        <taxon>Corynebacterium</taxon>
    </lineage>
</organism>
<evidence type="ECO:0000259" key="3">
    <source>
        <dbReference type="Pfam" id="PF01156"/>
    </source>
</evidence>
<dbReference type="PANTHER" id="PTHR12304:SF4">
    <property type="entry name" value="URIDINE NUCLEOSIDASE"/>
    <property type="match status" value="1"/>
</dbReference>
<dbReference type="PANTHER" id="PTHR12304">
    <property type="entry name" value="INOSINE-URIDINE PREFERRING NUCLEOSIDE HYDROLASE"/>
    <property type="match status" value="1"/>
</dbReference>
<dbReference type="InterPro" id="IPR015910">
    <property type="entry name" value="I/U_nuclsd_hydro_CS"/>
</dbReference>
<dbReference type="EMBL" id="CP046884">
    <property type="protein sequence ID" value="QNQ89282.1"/>
    <property type="molecule type" value="Genomic_DNA"/>
</dbReference>
<dbReference type="CDD" id="cd02651">
    <property type="entry name" value="nuc_hydro_IU_UC_XIUA"/>
    <property type="match status" value="1"/>
</dbReference>
<dbReference type="Pfam" id="PF01156">
    <property type="entry name" value="IU_nuc_hydro"/>
    <property type="match status" value="1"/>
</dbReference>
<evidence type="ECO:0000256" key="2">
    <source>
        <dbReference type="ARBA" id="ARBA00023295"/>
    </source>
</evidence>
<dbReference type="Proteomes" id="UP000516320">
    <property type="component" value="Chromosome"/>
</dbReference>
<dbReference type="AlphaFoldDB" id="A0A7H0SL57"/>
<dbReference type="Gene3D" id="3.90.245.10">
    <property type="entry name" value="Ribonucleoside hydrolase-like"/>
    <property type="match status" value="1"/>
</dbReference>
<dbReference type="InterPro" id="IPR036452">
    <property type="entry name" value="Ribo_hydro-like"/>
</dbReference>
<evidence type="ECO:0000313" key="5">
    <source>
        <dbReference type="Proteomes" id="UP000516320"/>
    </source>
</evidence>
<dbReference type="SUPFAM" id="SSF53590">
    <property type="entry name" value="Nucleoside hydrolase"/>
    <property type="match status" value="1"/>
</dbReference>
<evidence type="ECO:0000313" key="4">
    <source>
        <dbReference type="EMBL" id="QNQ89282.1"/>
    </source>
</evidence>
<dbReference type="GO" id="GO:0006152">
    <property type="term" value="P:purine nucleoside catabolic process"/>
    <property type="evidence" value="ECO:0007669"/>
    <property type="project" value="TreeGrafter"/>
</dbReference>